<name>A0AAP2MNM6_9BURK</name>
<dbReference type="GO" id="GO:0008170">
    <property type="term" value="F:N-methyltransferase activity"/>
    <property type="evidence" value="ECO:0007669"/>
    <property type="project" value="InterPro"/>
</dbReference>
<dbReference type="RefSeq" id="WP_217078415.1">
    <property type="nucleotide sequence ID" value="NZ_JAHPMX010000006.1"/>
</dbReference>
<sequence length="282" mass="32184">MNRPLTSRERKSISAAENRAQECFIEPRVEFDNADCRKWLPKVESESVQLVLIDPPYLISDRKYPSEGKKFVDLDARLNMGWWDHHDDKSLEAAVAESMRVLAPGGRMVCFYDVWKITTLRSLLEKAGFKQFRVIQWLKTSPMPRAASTNTLSNASEYAVTAVKGSNATFNHFYHRGIFEFPIERVRSHPTQKPVPLVEELIRTYSNPGDTVLDCFAGSGTTAVAAIQTGRYFKGCERDWTYFYAAEQRIFKSLEDRRAKLSVPQSGLLNDRAEFEGVSLQK</sequence>
<dbReference type="GO" id="GO:0032259">
    <property type="term" value="P:methylation"/>
    <property type="evidence" value="ECO:0007669"/>
    <property type="project" value="UniProtKB-KW"/>
</dbReference>
<feature type="domain" description="DNA methylase N-4/N-6" evidence="3">
    <location>
        <begin position="48"/>
        <end position="171"/>
    </location>
</feature>
<accession>A0AAP2MNM6</accession>
<dbReference type="GO" id="GO:0005737">
    <property type="term" value="C:cytoplasm"/>
    <property type="evidence" value="ECO:0007669"/>
    <property type="project" value="TreeGrafter"/>
</dbReference>
<dbReference type="InterPro" id="IPR002941">
    <property type="entry name" value="DNA_methylase_N4/N6"/>
</dbReference>
<comment type="caution">
    <text evidence="4">The sequence shown here is derived from an EMBL/GenBank/DDBJ whole genome shotgun (WGS) entry which is preliminary data.</text>
</comment>
<dbReference type="AlphaFoldDB" id="A0AAP2MNM6"/>
<dbReference type="Pfam" id="PF01555">
    <property type="entry name" value="N6_N4_Mtase"/>
    <property type="match status" value="2"/>
</dbReference>
<evidence type="ECO:0000313" key="5">
    <source>
        <dbReference type="Proteomes" id="UP001196915"/>
    </source>
</evidence>
<keyword evidence="2" id="KW-0808">Transferase</keyword>
<gene>
    <name evidence="4" type="ORF">KTE52_14270</name>
</gene>
<dbReference type="Proteomes" id="UP001196915">
    <property type="component" value="Unassembled WGS sequence"/>
</dbReference>
<organism evidence="4 5">
    <name type="scientific">Burkholderia multivorans</name>
    <dbReference type="NCBI Taxonomy" id="87883"/>
    <lineage>
        <taxon>Bacteria</taxon>
        <taxon>Pseudomonadati</taxon>
        <taxon>Pseudomonadota</taxon>
        <taxon>Betaproteobacteria</taxon>
        <taxon>Burkholderiales</taxon>
        <taxon>Burkholderiaceae</taxon>
        <taxon>Burkholderia</taxon>
        <taxon>Burkholderia cepacia complex</taxon>
    </lineage>
</organism>
<keyword evidence="1" id="KW-0489">Methyltransferase</keyword>
<protein>
    <submittedName>
        <fullName evidence="4">Site-specific DNA-methyltransferase</fullName>
    </submittedName>
</protein>
<feature type="domain" description="DNA methylase N-4/N-6" evidence="3">
    <location>
        <begin position="187"/>
        <end position="247"/>
    </location>
</feature>
<reference evidence="4" key="1">
    <citation type="submission" date="2021-06" db="EMBL/GenBank/DDBJ databases">
        <title>A collection of bacterial strains from the Burkholderia cepacia Research Laboratory and Repository.</title>
        <authorList>
            <person name="Lipuma J."/>
            <person name="Spilker T."/>
        </authorList>
    </citation>
    <scope>NUCLEOTIDE SEQUENCE</scope>
    <source>
        <strain evidence="4">AU37435</strain>
    </source>
</reference>
<evidence type="ECO:0000313" key="4">
    <source>
        <dbReference type="EMBL" id="MBU9357495.1"/>
    </source>
</evidence>
<dbReference type="InterPro" id="IPR002052">
    <property type="entry name" value="DNA_methylase_N6_adenine_CS"/>
</dbReference>
<proteinExistence type="predicted"/>
<dbReference type="EMBL" id="JAHPMX010000006">
    <property type="protein sequence ID" value="MBU9357495.1"/>
    <property type="molecule type" value="Genomic_DNA"/>
</dbReference>
<dbReference type="PROSITE" id="PS00092">
    <property type="entry name" value="N6_MTASE"/>
    <property type="match status" value="1"/>
</dbReference>
<dbReference type="GO" id="GO:0003677">
    <property type="term" value="F:DNA binding"/>
    <property type="evidence" value="ECO:0007669"/>
    <property type="project" value="InterPro"/>
</dbReference>
<dbReference type="PANTHER" id="PTHR13370:SF3">
    <property type="entry name" value="TRNA (GUANINE(10)-N2)-METHYLTRANSFERASE HOMOLOG"/>
    <property type="match status" value="1"/>
</dbReference>
<dbReference type="PANTHER" id="PTHR13370">
    <property type="entry name" value="RNA METHYLASE-RELATED"/>
    <property type="match status" value="1"/>
</dbReference>
<evidence type="ECO:0000259" key="3">
    <source>
        <dbReference type="Pfam" id="PF01555"/>
    </source>
</evidence>
<evidence type="ECO:0000256" key="2">
    <source>
        <dbReference type="ARBA" id="ARBA00022679"/>
    </source>
</evidence>
<evidence type="ECO:0000256" key="1">
    <source>
        <dbReference type="ARBA" id="ARBA00022603"/>
    </source>
</evidence>